<feature type="region of interest" description="Disordered" evidence="1">
    <location>
        <begin position="1525"/>
        <end position="1552"/>
    </location>
</feature>
<dbReference type="VEuPathDB" id="TriTrypDB:ECC02_002996"/>
<feature type="compositionally biased region" description="Low complexity" evidence="1">
    <location>
        <begin position="255"/>
        <end position="266"/>
    </location>
</feature>
<gene>
    <name evidence="3" type="ORF">ECC02_002996</name>
</gene>
<reference evidence="3 4" key="1">
    <citation type="journal article" date="2019" name="Genome Biol. Evol.">
        <title>Nanopore Sequencing Significantly Improves Genome Assembly of the Protozoan Parasite Trypanosoma cruzi.</title>
        <authorList>
            <person name="Diaz-Viraque F."/>
            <person name="Pita S."/>
            <person name="Greif G."/>
            <person name="de Souza R.C.M."/>
            <person name="Iraola G."/>
            <person name="Robello C."/>
        </authorList>
    </citation>
    <scope>NUCLEOTIDE SEQUENCE [LARGE SCALE GENOMIC DNA]</scope>
    <source>
        <strain evidence="3 4">Berenice</strain>
    </source>
</reference>
<feature type="region of interest" description="Disordered" evidence="1">
    <location>
        <begin position="249"/>
        <end position="302"/>
    </location>
</feature>
<feature type="transmembrane region" description="Helical" evidence="2">
    <location>
        <begin position="34"/>
        <end position="55"/>
    </location>
</feature>
<organism evidence="3 4">
    <name type="scientific">Trypanosoma cruzi</name>
    <dbReference type="NCBI Taxonomy" id="5693"/>
    <lineage>
        <taxon>Eukaryota</taxon>
        <taxon>Discoba</taxon>
        <taxon>Euglenozoa</taxon>
        <taxon>Kinetoplastea</taxon>
        <taxon>Metakinetoplastina</taxon>
        <taxon>Trypanosomatida</taxon>
        <taxon>Trypanosomatidae</taxon>
        <taxon>Trypanosoma</taxon>
        <taxon>Schizotrypanum</taxon>
    </lineage>
</organism>
<feature type="transmembrane region" description="Helical" evidence="2">
    <location>
        <begin position="156"/>
        <end position="179"/>
    </location>
</feature>
<proteinExistence type="predicted"/>
<feature type="compositionally biased region" description="Basic and acidic residues" evidence="1">
    <location>
        <begin position="820"/>
        <end position="835"/>
    </location>
</feature>
<dbReference type="EMBL" id="JABDHM010000016">
    <property type="protein sequence ID" value="KAF5223812.1"/>
    <property type="molecule type" value="Genomic_DNA"/>
</dbReference>
<name>A0A7J6YB54_TRYCR</name>
<evidence type="ECO:0000256" key="1">
    <source>
        <dbReference type="SAM" id="MobiDB-lite"/>
    </source>
</evidence>
<protein>
    <submittedName>
        <fullName evidence="3">Uncharacterized protein</fullName>
    </submittedName>
</protein>
<feature type="compositionally biased region" description="Basic and acidic residues" evidence="1">
    <location>
        <begin position="1150"/>
        <end position="1162"/>
    </location>
</feature>
<dbReference type="VEuPathDB" id="TriTrypDB:BCY84_21481"/>
<evidence type="ECO:0000256" key="2">
    <source>
        <dbReference type="SAM" id="Phobius"/>
    </source>
</evidence>
<feature type="compositionally biased region" description="Low complexity" evidence="1">
    <location>
        <begin position="288"/>
        <end position="297"/>
    </location>
</feature>
<comment type="caution">
    <text evidence="3">The sequence shown here is derived from an EMBL/GenBank/DDBJ whole genome shotgun (WGS) entry which is preliminary data.</text>
</comment>
<keyword evidence="2" id="KW-0812">Transmembrane</keyword>
<feature type="region of interest" description="Disordered" evidence="1">
    <location>
        <begin position="608"/>
        <end position="628"/>
    </location>
</feature>
<evidence type="ECO:0000313" key="3">
    <source>
        <dbReference type="EMBL" id="KAF5223812.1"/>
    </source>
</evidence>
<keyword evidence="2" id="KW-1133">Transmembrane helix</keyword>
<feature type="compositionally biased region" description="Basic and acidic residues" evidence="1">
    <location>
        <begin position="1532"/>
        <end position="1545"/>
    </location>
</feature>
<accession>A0A7J6YB54</accession>
<feature type="region of interest" description="Disordered" evidence="1">
    <location>
        <begin position="1141"/>
        <end position="1169"/>
    </location>
</feature>
<keyword evidence="2" id="KW-0472">Membrane</keyword>
<sequence length="1743" mass="193710">MHICVVYIYIYIYICIPTSFFYFFFFLSSPSFCLVLFVCFFFFCKVGWLLSFFLLPVGSGREREREQEGRDKRTQERFFIRNMSIPEVVKRRASVQRPDGEERLRELRRDLEYERLLGDDDMAGALMYGANSREDRIMQMDALVEMQRKIFRRGSTAHVIVLSANVLTMAVMASQLAMFRWKVTEAQTLTEATASIQHQVMRAQKCGFTVRRVAATTSTRDSEKEKFRRKDSFVCAHAAEERTDLIPADEKRKAAPATDAASRAPAVGAEHMQDVRDSEDNARPVSPPSSVCSAESEAAVRKPPPDDMVAQFVVVDTFTHEPFSDIVDHLRYFDRENSLGLVIVLMLHDNYENHSPGMVILPKHTTTVSEAYSLGYDLVLRRCFDHTVVKLFTEMFMSAKGRWCKEMHSKGIVGNYRGMRHILLEQDDVAPRNGVLSVPDVDECSNNGSDDMGPLKNFQSSYMSSTLLSSTLASLPPQLSTMGVRGAVASAPNQRMHQLHSIFNVKDILTNVMSPSKSVKHATKRLLRRSNSMRDFLVGSHGGEIENGYKNDENAEKIYEDALVDEKEEVESAVVAAYKQEILRLVTELECSERTVALLKNEVAQLGERKSSDTNFGAQSPLNSNSCNDSGPENFISVSKEQQVITLRQRLASVTDKLMAYEMQNNNRTRKRSNWLQDNRISVSPITTPRRGTMSPEGDAQDVFSNTATTTYGVRTMESSLLERTGTIGERTLNLTHSRIFSPDVADDGISNLRSEIASLLQERKRSTREMKLQVSEMERLEDKNVRMATRLADAMETILVQKELIAELEERLQQKNHEEIKLRSEKGGKKRGDKELDDDGDGDGGRPHGGASSGRNAKAKRKKQETPAAVARVSTWVKSVPSCASTRAPSALHSADLGEREQMRGARPTHPYGETGKRSPPQAAQEQQRKTELQEQLKPSPTRPNHLQKQGRVPLKKTKYNNESMETEVSLTKLKGLFNDIAATNASGDQDAGEKARAQARVVAREYAVRQMKANGGKKAPQEVEIAIQEKSDDSVERLRHAHMEAVKISEGILNRGEDSEAFAQAVISVIAIEQELYRGEQNHISQAVTEATGKAVTLHDDAKTVEGNAMVDSNGKTSGVGSVVENKFLQKNTGNILQGIESQNHGNHGKERQNQKEPKAEGSNGAMHGSALQTAAVAGAHDGDVADARSNFLNQLYLEHHQALMRFLQLVGNEHATLRQVLQDETDELVGKMEAEISRLGGEVGTHYLVSIDTALLSRLAALLDGAERSFFMPSARKMRLNTLAFNGSSDTTDTRLDTYSLRESVSPEDVANLLSRQDVTVDDIPPWLIELLERADDEFDPALQEDPAAAEWVKKVLAKVDTARKKRGRELTELLRQRRENLMRARAEASQRSNMSGDVTGECNSNDSVVGVMGAEETEALLLCHPSLQRVFSPSLYGHSLPPGKHHAVLRRRSLLEKNVLFAEPNGDVKTEVSKRLLKMQFSNTDDALKGDSKFFSVLPPVGLRGLSRRQQAQFQTMHGAPNLLQPREPPRDAAHAPENVRRTATRGASRIAATEVDHSTFTPEELAGRIMAYRPAFPRHEGTSRITARMTAAYPTFAIPVAAASMPPLSSGTAGERGGPLQHPHGALESYVSWVYGVPSELLFPMLRGAAPEESDAVLFLPACAYTEKDGGNAAHCIQTSFVRRMLARMDLFSSPATLAARRLNAQLQMSMSDWRMGVVGRAITPAPRGNHTPQQKKK</sequence>
<dbReference type="Proteomes" id="UP000583944">
    <property type="component" value="Unassembled WGS sequence"/>
</dbReference>
<evidence type="ECO:0000313" key="4">
    <source>
        <dbReference type="Proteomes" id="UP000583944"/>
    </source>
</evidence>
<feature type="compositionally biased region" description="Polar residues" evidence="1">
    <location>
        <begin position="938"/>
        <end position="949"/>
    </location>
</feature>
<feature type="transmembrane region" description="Helical" evidence="2">
    <location>
        <begin position="7"/>
        <end position="28"/>
    </location>
</feature>
<feature type="compositionally biased region" description="Polar residues" evidence="1">
    <location>
        <begin position="613"/>
        <end position="628"/>
    </location>
</feature>
<feature type="compositionally biased region" description="Basic and acidic residues" evidence="1">
    <location>
        <begin position="271"/>
        <end position="282"/>
    </location>
</feature>
<feature type="region of interest" description="Disordered" evidence="1">
    <location>
        <begin position="820"/>
        <end position="959"/>
    </location>
</feature>